<dbReference type="InterPro" id="IPR026591">
    <property type="entry name" value="Sirtuin_cat_small_dom_sf"/>
</dbReference>
<protein>
    <submittedName>
        <fullName evidence="5">Nad-dependent deacetylase</fullName>
    </submittedName>
</protein>
<accession>A0A077ZTL5</accession>
<dbReference type="Gene3D" id="3.40.50.1220">
    <property type="entry name" value="TPP-binding domain"/>
    <property type="match status" value="1"/>
</dbReference>
<dbReference type="Proteomes" id="UP000039865">
    <property type="component" value="Unassembled WGS sequence"/>
</dbReference>
<dbReference type="OrthoDB" id="424302at2759"/>
<reference evidence="5 6" key="1">
    <citation type="submission" date="2014-06" db="EMBL/GenBank/DDBJ databases">
        <authorList>
            <person name="Swart Estienne"/>
        </authorList>
    </citation>
    <scope>NUCLEOTIDE SEQUENCE [LARGE SCALE GENOMIC DNA]</scope>
    <source>
        <strain evidence="5 6">130c</strain>
    </source>
</reference>
<name>A0A077ZTL5_STYLE</name>
<dbReference type="EMBL" id="CCKQ01002142">
    <property type="protein sequence ID" value="CDW73232.1"/>
    <property type="molecule type" value="Genomic_DNA"/>
</dbReference>
<comment type="caution">
    <text evidence="3">Lacks conserved residue(s) required for the propagation of feature annotation.</text>
</comment>
<gene>
    <name evidence="5" type="primary">Contig18379.g19521</name>
    <name evidence="5" type="ORF">STYLEM_2208</name>
</gene>
<evidence type="ECO:0000256" key="3">
    <source>
        <dbReference type="PROSITE-ProRule" id="PRU00236"/>
    </source>
</evidence>
<dbReference type="AlphaFoldDB" id="A0A077ZTL5"/>
<evidence type="ECO:0000313" key="5">
    <source>
        <dbReference type="EMBL" id="CDW73232.1"/>
    </source>
</evidence>
<organism evidence="5 6">
    <name type="scientific">Stylonychia lemnae</name>
    <name type="common">Ciliate</name>
    <dbReference type="NCBI Taxonomy" id="5949"/>
    <lineage>
        <taxon>Eukaryota</taxon>
        <taxon>Sar</taxon>
        <taxon>Alveolata</taxon>
        <taxon>Ciliophora</taxon>
        <taxon>Intramacronucleata</taxon>
        <taxon>Spirotrichea</taxon>
        <taxon>Stichotrichia</taxon>
        <taxon>Sporadotrichida</taxon>
        <taxon>Oxytrichidae</taxon>
        <taxon>Stylonychinae</taxon>
        <taxon>Stylonychia</taxon>
    </lineage>
</organism>
<keyword evidence="6" id="KW-1185">Reference proteome</keyword>
<dbReference type="GO" id="GO:0005634">
    <property type="term" value="C:nucleus"/>
    <property type="evidence" value="ECO:0007669"/>
    <property type="project" value="TreeGrafter"/>
</dbReference>
<sequence>MENKTRNNSTRKLVNISNPTIHISYKPQTYTPKQAALAMMDKKHIMILTGEDFTADSGLPSLRSYNRHKVCVNGEYLDVEKVMKMQYFTDYTEICWRFLQEYITIHEKCHPNKAHHKFENYDRKISELNPFTSQVYEIHGNIKYMHCTNEDKDCCMNFIRTPSSTEFESEDKRLVQKCKYCDSLMRPHLLFLDEKYNQKYYKAKNAYEFMRDKMDCLILVGCTDLKGFPK</sequence>
<dbReference type="InterPro" id="IPR029035">
    <property type="entry name" value="DHS-like_NAD/FAD-binding_dom"/>
</dbReference>
<dbReference type="GO" id="GO:0070403">
    <property type="term" value="F:NAD+ binding"/>
    <property type="evidence" value="ECO:0007669"/>
    <property type="project" value="InterPro"/>
</dbReference>
<evidence type="ECO:0000313" key="6">
    <source>
        <dbReference type="Proteomes" id="UP000039865"/>
    </source>
</evidence>
<dbReference type="InterPro" id="IPR050134">
    <property type="entry name" value="NAD-dep_sirtuin_deacylases"/>
</dbReference>
<dbReference type="PROSITE" id="PS50305">
    <property type="entry name" value="SIRTUIN"/>
    <property type="match status" value="1"/>
</dbReference>
<dbReference type="Pfam" id="PF02146">
    <property type="entry name" value="SIR2"/>
    <property type="match status" value="1"/>
</dbReference>
<proteinExistence type="predicted"/>
<dbReference type="InParanoid" id="A0A077ZTL5"/>
<dbReference type="Gene3D" id="3.30.1600.10">
    <property type="entry name" value="SIR2/SIRT2 'Small Domain"/>
    <property type="match status" value="1"/>
</dbReference>
<dbReference type="InterPro" id="IPR003000">
    <property type="entry name" value="Sirtuin"/>
</dbReference>
<keyword evidence="2" id="KW-0520">NAD</keyword>
<keyword evidence="1" id="KW-0808">Transferase</keyword>
<evidence type="ECO:0000256" key="1">
    <source>
        <dbReference type="ARBA" id="ARBA00022679"/>
    </source>
</evidence>
<dbReference type="PANTHER" id="PTHR11085">
    <property type="entry name" value="NAD-DEPENDENT PROTEIN DEACYLASE SIRTUIN-5, MITOCHONDRIAL-RELATED"/>
    <property type="match status" value="1"/>
</dbReference>
<dbReference type="SUPFAM" id="SSF52467">
    <property type="entry name" value="DHS-like NAD/FAD-binding domain"/>
    <property type="match status" value="1"/>
</dbReference>
<evidence type="ECO:0000259" key="4">
    <source>
        <dbReference type="PROSITE" id="PS50305"/>
    </source>
</evidence>
<dbReference type="GO" id="GO:0017136">
    <property type="term" value="F:histone deacetylase activity, NAD-dependent"/>
    <property type="evidence" value="ECO:0007669"/>
    <property type="project" value="TreeGrafter"/>
</dbReference>
<dbReference type="PANTHER" id="PTHR11085:SF10">
    <property type="entry name" value="NAD-DEPENDENT PROTEIN DEACYLASE SIRTUIN-5, MITOCHONDRIAL-RELATED"/>
    <property type="match status" value="1"/>
</dbReference>
<evidence type="ECO:0000256" key="2">
    <source>
        <dbReference type="ARBA" id="ARBA00023027"/>
    </source>
</evidence>
<feature type="domain" description="Deacetylase sirtuin-type" evidence="4">
    <location>
        <begin position="25"/>
        <end position="230"/>
    </location>
</feature>
<dbReference type="InterPro" id="IPR026590">
    <property type="entry name" value="Ssirtuin_cat_dom"/>
</dbReference>